<dbReference type="Proteomes" id="UP001352852">
    <property type="component" value="Unassembled WGS sequence"/>
</dbReference>
<keyword evidence="2" id="KW-1185">Reference proteome</keyword>
<name>A0ABU7EV74_9TELE</name>
<proteinExistence type="predicted"/>
<evidence type="ECO:0000313" key="2">
    <source>
        <dbReference type="Proteomes" id="UP001352852"/>
    </source>
</evidence>
<comment type="caution">
    <text evidence="1">The sequence shown here is derived from an EMBL/GenBank/DDBJ whole genome shotgun (WGS) entry which is preliminary data.</text>
</comment>
<reference evidence="1 2" key="1">
    <citation type="submission" date="2021-06" db="EMBL/GenBank/DDBJ databases">
        <authorList>
            <person name="Palmer J.M."/>
        </authorList>
    </citation>
    <scope>NUCLEOTIDE SEQUENCE [LARGE SCALE GENOMIC DNA]</scope>
    <source>
        <strain evidence="1 2">CL_MEX2019</strain>
        <tissue evidence="1">Muscle</tissue>
    </source>
</reference>
<gene>
    <name evidence="1" type="ORF">CHARACLAT_020157</name>
</gene>
<sequence length="134" mass="14070">MMEQEVYVSAVWGLDSLSLPSFLSCVSSSSSSPSSSSSSSSVCCSSSSLVIISKSFPLLCCEPSSSRRSLSVSEWRSPVPSCFASLLSSSSSSSSSSASFFSLSDFSSLREVLLSFSSVLSKHLLSLVRGPLYS</sequence>
<dbReference type="EMBL" id="JAHUTJ010067458">
    <property type="protein sequence ID" value="MED6291108.1"/>
    <property type="molecule type" value="Genomic_DNA"/>
</dbReference>
<protein>
    <submittedName>
        <fullName evidence="1">Uncharacterized protein</fullName>
    </submittedName>
</protein>
<organism evidence="1 2">
    <name type="scientific">Characodon lateralis</name>
    <dbReference type="NCBI Taxonomy" id="208331"/>
    <lineage>
        <taxon>Eukaryota</taxon>
        <taxon>Metazoa</taxon>
        <taxon>Chordata</taxon>
        <taxon>Craniata</taxon>
        <taxon>Vertebrata</taxon>
        <taxon>Euteleostomi</taxon>
        <taxon>Actinopterygii</taxon>
        <taxon>Neopterygii</taxon>
        <taxon>Teleostei</taxon>
        <taxon>Neoteleostei</taxon>
        <taxon>Acanthomorphata</taxon>
        <taxon>Ovalentaria</taxon>
        <taxon>Atherinomorphae</taxon>
        <taxon>Cyprinodontiformes</taxon>
        <taxon>Goodeidae</taxon>
        <taxon>Characodon</taxon>
    </lineage>
</organism>
<accession>A0ABU7EV74</accession>
<evidence type="ECO:0000313" key="1">
    <source>
        <dbReference type="EMBL" id="MED6291108.1"/>
    </source>
</evidence>